<dbReference type="InterPro" id="IPR007110">
    <property type="entry name" value="Ig-like_dom"/>
</dbReference>
<name>A0A8E0RVU3_9TREM</name>
<dbReference type="InterPro" id="IPR036179">
    <property type="entry name" value="Ig-like_dom_sf"/>
</dbReference>
<dbReference type="PROSITE" id="PS50835">
    <property type="entry name" value="IG_LIKE"/>
    <property type="match status" value="1"/>
</dbReference>
<keyword evidence="1" id="KW-0812">Transmembrane</keyword>
<dbReference type="Proteomes" id="UP000728185">
    <property type="component" value="Unassembled WGS sequence"/>
</dbReference>
<dbReference type="OrthoDB" id="6241135at2759"/>
<keyword evidence="1" id="KW-1133">Transmembrane helix</keyword>
<sequence>MFILVPREGQSDIRIRCPVCKDDVLDVFSWVWVPRASDEVIFDYSKEPIYQDPWIVKEHLFRFVESVEDKEAKTTDPCLISATNELKFVQFIPSKHTGTYICRNENDSTHAANYIYTHVDTVWSSDSLNDEVKLPAISKMNTIVENLEEIKTPLKEIKEDLDRAEDLQTEVYGPLILAYKVQDNLPATSLCGPIRVKLERTCFVRINPEIQSQMFHNNVEEKFIYTMIRLAFDVLTSWRFVVMPAEIQAKLRLARLQANELGFPLFENDTDMYIPCRFSLFRQMSNLDGKFTPLKKRGIYVNVNFHIKCQELDPMELISMSLERDIGKMKTALLGVDDTRYMKLETVIMEGTEEIRLSCRLSRPVDCSTNMHPILWRAETGHAFARRTALDERIYMSGSCELVIRRVDLNDSGIYKCFIRDPRNPAKWHRAPKLAYRVKVEKANYKLPDKNDILIGIIVLTGWSICIFVMWVILLIFNQQVYSTALIVAKARQHRKNETAEMETDFPIDTESPI</sequence>
<protein>
    <recommendedName>
        <fullName evidence="2">Ig-like domain-containing protein</fullName>
    </recommendedName>
</protein>
<dbReference type="InterPro" id="IPR013783">
    <property type="entry name" value="Ig-like_fold"/>
</dbReference>
<gene>
    <name evidence="3" type="ORF">FBUS_02691</name>
</gene>
<proteinExistence type="predicted"/>
<dbReference type="Gene3D" id="2.60.40.10">
    <property type="entry name" value="Immunoglobulins"/>
    <property type="match status" value="1"/>
</dbReference>
<feature type="transmembrane region" description="Helical" evidence="1">
    <location>
        <begin position="453"/>
        <end position="477"/>
    </location>
</feature>
<evidence type="ECO:0000259" key="2">
    <source>
        <dbReference type="PROSITE" id="PS50835"/>
    </source>
</evidence>
<dbReference type="SUPFAM" id="SSF48726">
    <property type="entry name" value="Immunoglobulin"/>
    <property type="match status" value="1"/>
</dbReference>
<keyword evidence="1" id="KW-0472">Membrane</keyword>
<reference evidence="3" key="1">
    <citation type="submission" date="2019-05" db="EMBL/GenBank/DDBJ databases">
        <title>Annotation for the trematode Fasciolopsis buski.</title>
        <authorList>
            <person name="Choi Y.-J."/>
        </authorList>
    </citation>
    <scope>NUCLEOTIDE SEQUENCE</scope>
    <source>
        <strain evidence="3">HT</strain>
        <tissue evidence="3">Whole worm</tissue>
    </source>
</reference>
<evidence type="ECO:0000313" key="3">
    <source>
        <dbReference type="EMBL" id="KAA0192356.1"/>
    </source>
</evidence>
<evidence type="ECO:0000313" key="4">
    <source>
        <dbReference type="Proteomes" id="UP000728185"/>
    </source>
</evidence>
<dbReference type="EMBL" id="LUCM01005739">
    <property type="protein sequence ID" value="KAA0192356.1"/>
    <property type="molecule type" value="Genomic_DNA"/>
</dbReference>
<feature type="domain" description="Ig-like" evidence="2">
    <location>
        <begin position="350"/>
        <end position="435"/>
    </location>
</feature>
<dbReference type="AlphaFoldDB" id="A0A8E0RVU3"/>
<organism evidence="3 4">
    <name type="scientific">Fasciolopsis buskii</name>
    <dbReference type="NCBI Taxonomy" id="27845"/>
    <lineage>
        <taxon>Eukaryota</taxon>
        <taxon>Metazoa</taxon>
        <taxon>Spiralia</taxon>
        <taxon>Lophotrochozoa</taxon>
        <taxon>Platyhelminthes</taxon>
        <taxon>Trematoda</taxon>
        <taxon>Digenea</taxon>
        <taxon>Plagiorchiida</taxon>
        <taxon>Echinostomata</taxon>
        <taxon>Echinostomatoidea</taxon>
        <taxon>Fasciolidae</taxon>
        <taxon>Fasciolopsis</taxon>
    </lineage>
</organism>
<keyword evidence="4" id="KW-1185">Reference proteome</keyword>
<comment type="caution">
    <text evidence="3">The sequence shown here is derived from an EMBL/GenBank/DDBJ whole genome shotgun (WGS) entry which is preliminary data.</text>
</comment>
<accession>A0A8E0RVU3</accession>
<evidence type="ECO:0000256" key="1">
    <source>
        <dbReference type="SAM" id="Phobius"/>
    </source>
</evidence>